<comment type="caution">
    <text evidence="3">The sequence shown here is derived from an EMBL/GenBank/DDBJ whole genome shotgun (WGS) entry which is preliminary data.</text>
</comment>
<dbReference type="AlphaFoldDB" id="A0AA35WVH7"/>
<gene>
    <name evidence="3" type="ORF">GBAR_LOCUS19348</name>
</gene>
<feature type="region of interest" description="Disordered" evidence="1">
    <location>
        <begin position="94"/>
        <end position="119"/>
    </location>
</feature>
<feature type="domain" description="PWWP" evidence="2">
    <location>
        <begin position="7"/>
        <end position="63"/>
    </location>
</feature>
<dbReference type="SMART" id="SM00293">
    <property type="entry name" value="PWWP"/>
    <property type="match status" value="1"/>
</dbReference>
<dbReference type="EMBL" id="CASHTH010002728">
    <property type="protein sequence ID" value="CAI8034344.1"/>
    <property type="molecule type" value="Genomic_DNA"/>
</dbReference>
<dbReference type="SUPFAM" id="SSF63748">
    <property type="entry name" value="Tudor/PWWP/MBT"/>
    <property type="match status" value="1"/>
</dbReference>
<evidence type="ECO:0000313" key="3">
    <source>
        <dbReference type="EMBL" id="CAI8034344.1"/>
    </source>
</evidence>
<dbReference type="InterPro" id="IPR000313">
    <property type="entry name" value="PWWP_dom"/>
</dbReference>
<dbReference type="PROSITE" id="PS50812">
    <property type="entry name" value="PWWP"/>
    <property type="match status" value="1"/>
</dbReference>
<proteinExistence type="predicted"/>
<evidence type="ECO:0000259" key="2">
    <source>
        <dbReference type="PROSITE" id="PS50812"/>
    </source>
</evidence>
<dbReference type="PANTHER" id="PTHR12550:SF70">
    <property type="entry name" value="JIL-1 ANCHORING AND STABILIZING PROTEIN, ISOFORM A"/>
    <property type="match status" value="1"/>
</dbReference>
<evidence type="ECO:0000313" key="4">
    <source>
        <dbReference type="Proteomes" id="UP001174909"/>
    </source>
</evidence>
<name>A0AA35WVH7_GEOBA</name>
<dbReference type="Pfam" id="PF00855">
    <property type="entry name" value="PWWP"/>
    <property type="match status" value="1"/>
</dbReference>
<dbReference type="Gene3D" id="2.30.30.140">
    <property type="match status" value="1"/>
</dbReference>
<reference evidence="3" key="1">
    <citation type="submission" date="2023-03" db="EMBL/GenBank/DDBJ databases">
        <authorList>
            <person name="Steffen K."/>
            <person name="Cardenas P."/>
        </authorList>
    </citation>
    <scope>NUCLEOTIDE SEQUENCE</scope>
</reference>
<accession>A0AA35WVH7</accession>
<evidence type="ECO:0000256" key="1">
    <source>
        <dbReference type="SAM" id="MobiDB-lite"/>
    </source>
</evidence>
<organism evidence="3 4">
    <name type="scientific">Geodia barretti</name>
    <name type="common">Barrett's horny sponge</name>
    <dbReference type="NCBI Taxonomy" id="519541"/>
    <lineage>
        <taxon>Eukaryota</taxon>
        <taxon>Metazoa</taxon>
        <taxon>Porifera</taxon>
        <taxon>Demospongiae</taxon>
        <taxon>Heteroscleromorpha</taxon>
        <taxon>Tetractinellida</taxon>
        <taxon>Astrophorina</taxon>
        <taxon>Geodiidae</taxon>
        <taxon>Geodia</taxon>
    </lineage>
</organism>
<keyword evidence="4" id="KW-1185">Reference proteome</keyword>
<dbReference type="Proteomes" id="UP001174909">
    <property type="component" value="Unassembled WGS sequence"/>
</dbReference>
<sequence>MSETYREGQLVWAKMRGHPHWPAKVARSPKGQSRPQGKFWIFFYGTHEHAWLPAADLCTYEENRRKFSLPKKVRGFAEAIWEIEEDPDLVITLGKPSSKRRRRSVQPDRSGQPQDGSCEAAMEQCLANLAT</sequence>
<dbReference type="CDD" id="cd05834">
    <property type="entry name" value="PWWP_HRP"/>
    <property type="match status" value="1"/>
</dbReference>
<dbReference type="PANTHER" id="PTHR12550">
    <property type="entry name" value="HEPATOMA-DERIVED GROWTH FACTOR-RELATED"/>
    <property type="match status" value="1"/>
</dbReference>
<protein>
    <submittedName>
        <fullName evidence="3">Hepatoma-derived growth factor</fullName>
    </submittedName>
</protein>